<feature type="compositionally biased region" description="Basic and acidic residues" evidence="1">
    <location>
        <begin position="45"/>
        <end position="62"/>
    </location>
</feature>
<dbReference type="SUPFAM" id="SSF144000">
    <property type="entry name" value="Oxysterol-binding protein-like"/>
    <property type="match status" value="1"/>
</dbReference>
<name>A0ABR2HUA0_9EUKA</name>
<keyword evidence="3" id="KW-1185">Reference proteome</keyword>
<feature type="region of interest" description="Disordered" evidence="1">
    <location>
        <begin position="383"/>
        <end position="428"/>
    </location>
</feature>
<dbReference type="Gene3D" id="2.40.160.120">
    <property type="match status" value="1"/>
</dbReference>
<evidence type="ECO:0000313" key="2">
    <source>
        <dbReference type="EMBL" id="KAK8852413.1"/>
    </source>
</evidence>
<dbReference type="InterPro" id="IPR000648">
    <property type="entry name" value="Oxysterol-bd"/>
</dbReference>
<dbReference type="Pfam" id="PF01237">
    <property type="entry name" value="Oxysterol_BP"/>
    <property type="match status" value="1"/>
</dbReference>
<gene>
    <name evidence="2" type="ORF">M9Y10_017387</name>
</gene>
<reference evidence="2 3" key="1">
    <citation type="submission" date="2024-04" db="EMBL/GenBank/DDBJ databases">
        <title>Tritrichomonas musculus Genome.</title>
        <authorList>
            <person name="Alves-Ferreira E."/>
            <person name="Grigg M."/>
            <person name="Lorenzi H."/>
            <person name="Galac M."/>
        </authorList>
    </citation>
    <scope>NUCLEOTIDE SEQUENCE [LARGE SCALE GENOMIC DNA]</scope>
    <source>
        <strain evidence="2 3">EAF2021</strain>
    </source>
</reference>
<accession>A0ABR2HUA0</accession>
<dbReference type="Proteomes" id="UP001470230">
    <property type="component" value="Unassembled WGS sequence"/>
</dbReference>
<evidence type="ECO:0000313" key="3">
    <source>
        <dbReference type="Proteomes" id="UP001470230"/>
    </source>
</evidence>
<dbReference type="PANTHER" id="PTHR10972">
    <property type="entry name" value="OXYSTEROL-BINDING PROTEIN-RELATED"/>
    <property type="match status" value="1"/>
</dbReference>
<dbReference type="InterPro" id="IPR037239">
    <property type="entry name" value="OSBP_sf"/>
</dbReference>
<evidence type="ECO:0000256" key="1">
    <source>
        <dbReference type="SAM" id="MobiDB-lite"/>
    </source>
</evidence>
<dbReference type="PANTHER" id="PTHR10972:SF148">
    <property type="entry name" value="OXYSTEROL-BINDING PROTEIN 9"/>
    <property type="match status" value="1"/>
</dbReference>
<sequence length="428" mass="49459">MSIINRGDAPHTATQPIGEVNGQSFFNISYTNYPRQELSSSDPNYSRERGRAINHNSKDGIKPMTKEEQDFERQLNKTMIKKFTMAIFSFDVTKFSFPVGYNEPRTFIERASDLFCFLATSYMEKVVRETDPQQRLSLFTIGIIAAFHLYAQPKKPWNPVLGETFVGKWPNGITIYGEQTSHHPPVSNVQITSPDNSWKVDAQFNFEIDQGIFQIDIIQKGKIVLTIYDGTRYVWEFPTISVFGIIKGERTIRVKSPLEIRDETHKLTSYVQISPKKNKKINELKHARVTTVYGGVFHGKTYDEKKTKFTSIISGDYASKLYINGEQCWDIATDLSQKPLEIIPDDEILPSDCRYRIDRGFLIQNDMDTAENAKKIIEELQRRDAKLRSSDKKGKKENTKKTEKQREREEKLQKDLKNIDHEIESEVM</sequence>
<protein>
    <recommendedName>
        <fullName evidence="4">Oxysterol binding protein</fullName>
    </recommendedName>
</protein>
<evidence type="ECO:0008006" key="4">
    <source>
        <dbReference type="Google" id="ProtNLM"/>
    </source>
</evidence>
<proteinExistence type="predicted"/>
<comment type="caution">
    <text evidence="2">The sequence shown here is derived from an EMBL/GenBank/DDBJ whole genome shotgun (WGS) entry which is preliminary data.</text>
</comment>
<dbReference type="EMBL" id="JAPFFF010000023">
    <property type="protein sequence ID" value="KAK8852413.1"/>
    <property type="molecule type" value="Genomic_DNA"/>
</dbReference>
<organism evidence="2 3">
    <name type="scientific">Tritrichomonas musculus</name>
    <dbReference type="NCBI Taxonomy" id="1915356"/>
    <lineage>
        <taxon>Eukaryota</taxon>
        <taxon>Metamonada</taxon>
        <taxon>Parabasalia</taxon>
        <taxon>Tritrichomonadida</taxon>
        <taxon>Tritrichomonadidae</taxon>
        <taxon>Tritrichomonas</taxon>
    </lineage>
</organism>
<feature type="region of interest" description="Disordered" evidence="1">
    <location>
        <begin position="36"/>
        <end position="62"/>
    </location>
</feature>